<dbReference type="PANTHER" id="PTHR11373:SF4">
    <property type="entry name" value="DEOXYNUCLEOSIDE TRIPHOSPHATE TRIPHOSPHOHYDROLASE SAMHD1"/>
    <property type="match status" value="1"/>
</dbReference>
<keyword evidence="1" id="KW-0378">Hydrolase</keyword>
<dbReference type="AlphaFoldDB" id="A0A5J6RJB7"/>
<dbReference type="KEGG" id="acib:ACBT_0975"/>
<organism evidence="1 2">
    <name type="scientific">Aliarcobacter cibarius</name>
    <dbReference type="NCBI Taxonomy" id="255507"/>
    <lineage>
        <taxon>Bacteria</taxon>
        <taxon>Pseudomonadati</taxon>
        <taxon>Campylobacterota</taxon>
        <taxon>Epsilonproteobacteria</taxon>
        <taxon>Campylobacterales</taxon>
        <taxon>Arcobacteraceae</taxon>
        <taxon>Aliarcobacter</taxon>
    </lineage>
</organism>
<dbReference type="GO" id="GO:0006203">
    <property type="term" value="P:dGTP catabolic process"/>
    <property type="evidence" value="ECO:0007669"/>
    <property type="project" value="TreeGrafter"/>
</dbReference>
<dbReference type="InterPro" id="IPR050135">
    <property type="entry name" value="dGTPase-like"/>
</dbReference>
<dbReference type="PANTHER" id="PTHR11373">
    <property type="entry name" value="DEOXYNUCLEOSIDE TRIPHOSPHATE TRIPHOSPHOHYDROLASE"/>
    <property type="match status" value="1"/>
</dbReference>
<reference evidence="1 2" key="1">
    <citation type="submission" date="2020-05" db="EMBL/GenBank/DDBJ databases">
        <title>Complete genome sequencing of Campylobacter and Arcobacter type strains.</title>
        <authorList>
            <person name="Miller W.G."/>
            <person name="Yee E."/>
        </authorList>
    </citation>
    <scope>NUCLEOTIDE SEQUENCE [LARGE SCALE GENOMIC DNA]</scope>
    <source>
        <strain evidence="1 2">LMG 21996</strain>
    </source>
</reference>
<dbReference type="SUPFAM" id="SSF109604">
    <property type="entry name" value="HD-domain/PDEase-like"/>
    <property type="match status" value="1"/>
</dbReference>
<name>A0A5J6RJB7_9BACT</name>
<dbReference type="Proteomes" id="UP000509513">
    <property type="component" value="Chromosome"/>
</dbReference>
<gene>
    <name evidence="1" type="ORF">ACBT_0975</name>
</gene>
<proteinExistence type="predicted"/>
<evidence type="ECO:0000313" key="2">
    <source>
        <dbReference type="Proteomes" id="UP000509513"/>
    </source>
</evidence>
<dbReference type="EMBL" id="CP054051">
    <property type="protein sequence ID" value="QKJ26887.1"/>
    <property type="molecule type" value="Genomic_DNA"/>
</dbReference>
<dbReference type="Gene3D" id="1.10.3210.10">
    <property type="entry name" value="Hypothetical protein af1432"/>
    <property type="match status" value="1"/>
</dbReference>
<evidence type="ECO:0000313" key="1">
    <source>
        <dbReference type="EMBL" id="QKJ26887.1"/>
    </source>
</evidence>
<sequence length="568" mass="68029">MKTKINKGLNIQNRLINDTIYNHIEYTKLEDKILQTKIVNRLQFITQNALAYFSYPSITTKRFIHSLGTMHLSSFLFKNALLNADKKTKNNFLSSLKNTIVAIIIEENLKLTFDDMDYFDNKALYQFTIPTKSKSQRATYTIFLQTIRIVALLHDVGHLPFSHQVEYALKKVYQKIKLKKENKEELFEKELRFKSNYEEITNYGKDVLHEAIGENLLKLLFDYELEELISKEYEKEYLKLIKRLAILILEEQTFENFDFKVLHNFIDSTVDADRLDYINRDMLASGYITGPNDHIRITKQAVLVEKDCAFYLSFYDMSLIDIEHMLEMRFNLYKKVIFNHGIAKTDTLLETVVQYLASKYFENENEEEKLSNSISMLWNFKNINKQKELDTISMLDENWLISLFKNRYFDIKNKDILSKEDMKYMYCFEEVLFGKRRFRSPWKNLNEFYKVLDFTTVERYKFRESFGYITPNRLNKLQFALDNIIKKYEEDELFFEYQIVSFNLGISKDFYLYDGDELINIDEISTLRKRLKYSMRNTVPFYLYSNKKTLSPEMKVDLKEMLFDIFEK</sequence>
<accession>A0A5J6RJB7</accession>
<dbReference type="GO" id="GO:0008832">
    <property type="term" value="F:dGTPase activity"/>
    <property type="evidence" value="ECO:0007669"/>
    <property type="project" value="TreeGrafter"/>
</dbReference>
<protein>
    <submittedName>
        <fullName evidence="1">HD superfamily phosphohydrolase</fullName>
    </submittedName>
</protein>
<dbReference type="RefSeq" id="WP_228130286.1">
    <property type="nucleotide sequence ID" value="NZ_CP043857.1"/>
</dbReference>